<protein>
    <submittedName>
        <fullName evidence="1">Dodecin family protein</fullName>
    </submittedName>
</protein>
<dbReference type="PANTHER" id="PTHR39324:SF1">
    <property type="entry name" value="CALCIUM DODECIN"/>
    <property type="match status" value="1"/>
</dbReference>
<organism evidence="1 2">
    <name type="scientific">Pseudonocardia charpentierae</name>
    <dbReference type="NCBI Taxonomy" id="3075545"/>
    <lineage>
        <taxon>Bacteria</taxon>
        <taxon>Bacillati</taxon>
        <taxon>Actinomycetota</taxon>
        <taxon>Actinomycetes</taxon>
        <taxon>Pseudonocardiales</taxon>
        <taxon>Pseudonocardiaceae</taxon>
        <taxon>Pseudonocardia</taxon>
    </lineage>
</organism>
<sequence length="79" mass="8190">MSEQPDHVPGAVVRITEVVGSSPNSFSDAVRNAVSAAAETVRGIRGVDVISSSADVDGDGNLSLYKVNCKIAFIVERSA</sequence>
<accession>A0ABU2NGH2</accession>
<dbReference type="RefSeq" id="WP_311559564.1">
    <property type="nucleotide sequence ID" value="NZ_JAVREJ010000025.1"/>
</dbReference>
<dbReference type="Pfam" id="PF07311">
    <property type="entry name" value="Dodecin"/>
    <property type="match status" value="1"/>
</dbReference>
<dbReference type="InterPro" id="IPR036694">
    <property type="entry name" value="Dodecin-like_sf"/>
</dbReference>
<comment type="caution">
    <text evidence="1">The sequence shown here is derived from an EMBL/GenBank/DDBJ whole genome shotgun (WGS) entry which is preliminary data.</text>
</comment>
<evidence type="ECO:0000313" key="2">
    <source>
        <dbReference type="Proteomes" id="UP001183202"/>
    </source>
</evidence>
<dbReference type="PANTHER" id="PTHR39324">
    <property type="entry name" value="CALCIUM DODECIN"/>
    <property type="match status" value="1"/>
</dbReference>
<dbReference type="InterPro" id="IPR009923">
    <property type="entry name" value="Dodecin"/>
</dbReference>
<dbReference type="SUPFAM" id="SSF89807">
    <property type="entry name" value="Dodecin-like"/>
    <property type="match status" value="1"/>
</dbReference>
<dbReference type="InterPro" id="IPR025543">
    <property type="entry name" value="Dodecin-like"/>
</dbReference>
<proteinExistence type="predicted"/>
<dbReference type="Gene3D" id="3.30.1660.10">
    <property type="entry name" value="Flavin-binding protein dodecin"/>
    <property type="match status" value="1"/>
</dbReference>
<evidence type="ECO:0000313" key="1">
    <source>
        <dbReference type="EMBL" id="MDT0353051.1"/>
    </source>
</evidence>
<gene>
    <name evidence="1" type="ORF">RM445_26410</name>
</gene>
<name>A0ABU2NGH2_9PSEU</name>
<dbReference type="EMBL" id="JAVREJ010000025">
    <property type="protein sequence ID" value="MDT0353051.1"/>
    <property type="molecule type" value="Genomic_DNA"/>
</dbReference>
<keyword evidence="2" id="KW-1185">Reference proteome</keyword>
<reference evidence="2" key="1">
    <citation type="submission" date="2023-07" db="EMBL/GenBank/DDBJ databases">
        <title>30 novel species of actinomycetes from the DSMZ collection.</title>
        <authorList>
            <person name="Nouioui I."/>
        </authorList>
    </citation>
    <scope>NUCLEOTIDE SEQUENCE [LARGE SCALE GENOMIC DNA]</scope>
    <source>
        <strain evidence="2">DSM 45834</strain>
    </source>
</reference>
<dbReference type="Proteomes" id="UP001183202">
    <property type="component" value="Unassembled WGS sequence"/>
</dbReference>